<evidence type="ECO:0000313" key="2">
    <source>
        <dbReference type="Proteomes" id="UP000036166"/>
    </source>
</evidence>
<proteinExistence type="predicted"/>
<organism evidence="1 2">
    <name type="scientific">Parabacteroides goldsteinii</name>
    <dbReference type="NCBI Taxonomy" id="328812"/>
    <lineage>
        <taxon>Bacteria</taxon>
        <taxon>Pseudomonadati</taxon>
        <taxon>Bacteroidota</taxon>
        <taxon>Bacteroidia</taxon>
        <taxon>Bacteroidales</taxon>
        <taxon>Tannerellaceae</taxon>
        <taxon>Parabacteroides</taxon>
    </lineage>
</organism>
<dbReference type="EMBL" id="LFJV01000035">
    <property type="protein sequence ID" value="KMM33500.1"/>
    <property type="molecule type" value="Genomic_DNA"/>
</dbReference>
<comment type="caution">
    <text evidence="1">The sequence shown here is derived from an EMBL/GenBank/DDBJ whole genome shotgun (WGS) entry which is preliminary data.</text>
</comment>
<reference evidence="1 2" key="1">
    <citation type="submission" date="2015-06" db="EMBL/GenBank/DDBJ databases">
        <title>Draft Genome Sequence of Parabacteroides goldsteinii with Putative Novel Metallo-Beta-Lactamases Isolated from a Blood Culture from a Human Patient.</title>
        <authorList>
            <person name="Krogh T.J."/>
            <person name="Agergaard C.N."/>
            <person name="Moller-Jensen J."/>
            <person name="Justesen U.S."/>
        </authorList>
    </citation>
    <scope>NUCLEOTIDE SEQUENCE [LARGE SCALE GENOMIC DNA]</scope>
    <source>
        <strain evidence="1 2">910340</strain>
    </source>
</reference>
<protein>
    <recommendedName>
        <fullName evidence="3">Lipoprotein</fullName>
    </recommendedName>
</protein>
<dbReference type="RefSeq" id="WP_048315606.1">
    <property type="nucleotide sequence ID" value="NZ_LFJV01000035.1"/>
</dbReference>
<gene>
    <name evidence="1" type="ORF">ACM15_11865</name>
</gene>
<dbReference type="AlphaFoldDB" id="A0A0J6CJW1"/>
<name>A0A0J6CJW1_9BACT</name>
<dbReference type="PATRIC" id="fig|328812.4.peg.3083"/>
<evidence type="ECO:0000313" key="1">
    <source>
        <dbReference type="EMBL" id="KMM33500.1"/>
    </source>
</evidence>
<evidence type="ECO:0008006" key="3">
    <source>
        <dbReference type="Google" id="ProtNLM"/>
    </source>
</evidence>
<dbReference type="PROSITE" id="PS51257">
    <property type="entry name" value="PROKAR_LIPOPROTEIN"/>
    <property type="match status" value="1"/>
</dbReference>
<accession>A0A0J6CJW1</accession>
<sequence>MQNYIKIMFLFLLFVSCEKSVETRFSKDEKSKMILSTKSQDPKESTFDRERIPDYTFRAYELLTPIISSSDRFFYAEIKFKEDEYPFEIIPEIHGYYPSSQIKETEYLKNHVCIYDRTLGIHVGYVRDNILALKFTYIPPELPAGELILHTAVKCGNNVYDRYIMITDFSGSLYYQILNAGENITDDGILEFVPGGKADPDKITYKPGFSPVYCDGRDN</sequence>
<dbReference type="Proteomes" id="UP000036166">
    <property type="component" value="Unassembled WGS sequence"/>
</dbReference>